<proteinExistence type="predicted"/>
<evidence type="ECO:0000313" key="3">
    <source>
        <dbReference type="Proteomes" id="UP000049855"/>
    </source>
</evidence>
<feature type="chain" id="PRO_5006710631" evidence="1">
    <location>
        <begin position="28"/>
        <end position="145"/>
    </location>
</feature>
<keyword evidence="1" id="KW-0732">Signal</keyword>
<feature type="signal peptide" evidence="1">
    <location>
        <begin position="1"/>
        <end position="27"/>
    </location>
</feature>
<gene>
    <name evidence="2" type="ORF">SpAn4DRAFT_3959</name>
</gene>
<evidence type="ECO:0000256" key="1">
    <source>
        <dbReference type="SAM" id="SignalP"/>
    </source>
</evidence>
<accession>A0A0U1KXQ6</accession>
<dbReference type="EMBL" id="CTRP01000004">
    <property type="protein sequence ID" value="CQR71454.1"/>
    <property type="molecule type" value="Genomic_DNA"/>
</dbReference>
<dbReference type="RefSeq" id="WP_021167551.1">
    <property type="nucleotide sequence ID" value="NZ_CTRP01000004.1"/>
</dbReference>
<sequence>MNHIIKFCLASLVCIFFSITALPLAQAASQATIQVNVEISDSKFWDCTFIKEAIPSKPSTVKVEWSFGNNGNNPKDATIISAGKTKGQTAIVSAKGELVNLSICVKNAKNETLGKWGMQFTNKGQNERITISLPETIEPLFQRES</sequence>
<name>A0A0U1KXQ6_9FIRM</name>
<keyword evidence="3" id="KW-1185">Reference proteome</keyword>
<dbReference type="AlphaFoldDB" id="A0A0U1KXQ6"/>
<protein>
    <submittedName>
        <fullName evidence="2">Uncharacterized protein</fullName>
    </submittedName>
</protein>
<reference evidence="3" key="1">
    <citation type="submission" date="2015-03" db="EMBL/GenBank/DDBJ databases">
        <authorList>
            <person name="Nijsse Bart"/>
        </authorList>
    </citation>
    <scope>NUCLEOTIDE SEQUENCE [LARGE SCALE GENOMIC DNA]</scope>
</reference>
<dbReference type="Proteomes" id="UP000049855">
    <property type="component" value="Unassembled WGS sequence"/>
</dbReference>
<organism evidence="2 3">
    <name type="scientific">Sporomusa ovata</name>
    <dbReference type="NCBI Taxonomy" id="2378"/>
    <lineage>
        <taxon>Bacteria</taxon>
        <taxon>Bacillati</taxon>
        <taxon>Bacillota</taxon>
        <taxon>Negativicutes</taxon>
        <taxon>Selenomonadales</taxon>
        <taxon>Sporomusaceae</taxon>
        <taxon>Sporomusa</taxon>
    </lineage>
</organism>
<evidence type="ECO:0000313" key="2">
    <source>
        <dbReference type="EMBL" id="CQR71454.1"/>
    </source>
</evidence>